<name>A0A8H2VKG7_9SACH</name>
<evidence type="ECO:0000313" key="2">
    <source>
        <dbReference type="EMBL" id="CAB4257067.1"/>
    </source>
</evidence>
<protein>
    <recommendedName>
        <fullName evidence="4">Translation machinery-associated protein 17</fullName>
    </recommendedName>
</protein>
<dbReference type="GO" id="GO:0070682">
    <property type="term" value="P:proteasome regulatory particle assembly"/>
    <property type="evidence" value="ECO:0007669"/>
    <property type="project" value="InterPro"/>
</dbReference>
<dbReference type="OrthoDB" id="548474at2759"/>
<dbReference type="GeneID" id="64860175"/>
<comment type="caution">
    <text evidence="2">The sequence shown here is derived from an EMBL/GenBank/DDBJ whole genome shotgun (WGS) entry which is preliminary data.</text>
</comment>
<dbReference type="RefSeq" id="XP_041408911.1">
    <property type="nucleotide sequence ID" value="XM_041552977.1"/>
</dbReference>
<evidence type="ECO:0008006" key="4">
    <source>
        <dbReference type="Google" id="ProtNLM"/>
    </source>
</evidence>
<organism evidence="2 3">
    <name type="scientific">Maudiozyma barnettii</name>
    <dbReference type="NCBI Taxonomy" id="61262"/>
    <lineage>
        <taxon>Eukaryota</taxon>
        <taxon>Fungi</taxon>
        <taxon>Dikarya</taxon>
        <taxon>Ascomycota</taxon>
        <taxon>Saccharomycotina</taxon>
        <taxon>Saccharomycetes</taxon>
        <taxon>Saccharomycetales</taxon>
        <taxon>Saccharomycetaceae</taxon>
        <taxon>Maudiozyma</taxon>
    </lineage>
</organism>
<dbReference type="PANTHER" id="PTHR40422:SF1">
    <property type="entry name" value="TRANSLATION MACHINERY-ASSOCIATED PROTEIN 17"/>
    <property type="match status" value="1"/>
</dbReference>
<keyword evidence="3" id="KW-1185">Reference proteome</keyword>
<reference evidence="2 3" key="1">
    <citation type="submission" date="2020-05" db="EMBL/GenBank/DDBJ databases">
        <authorList>
            <person name="Casaregola S."/>
            <person name="Devillers H."/>
            <person name="Grondin C."/>
        </authorList>
    </citation>
    <scope>NUCLEOTIDE SEQUENCE [LARGE SCALE GENOMIC DNA]</scope>
    <source>
        <strain evidence="2 3">CLIB 1767</strain>
    </source>
</reference>
<accession>A0A8H2VKG7</accession>
<dbReference type="EMBL" id="CAEFZW010000013">
    <property type="protein sequence ID" value="CAB4257067.1"/>
    <property type="molecule type" value="Genomic_DNA"/>
</dbReference>
<evidence type="ECO:0000256" key="1">
    <source>
        <dbReference type="SAM" id="MobiDB-lite"/>
    </source>
</evidence>
<gene>
    <name evidence="2" type="ORF">KABA2_13S02244</name>
</gene>
<sequence length="141" mass="15886">MSAEGVKRPIQIEEFKVAIRELSDGDLKKVHNEINNNIKHLSRSNKRLLAYIAKIEGKTTKDERDEFEELDNVDAGDLELFEESLMENQLILKNNNDRVDALEQEHIFRTSGANINSSGANLSLNETAPTSTANEPTSIYL</sequence>
<evidence type="ECO:0000313" key="3">
    <source>
        <dbReference type="Proteomes" id="UP000644660"/>
    </source>
</evidence>
<dbReference type="Proteomes" id="UP000644660">
    <property type="component" value="Unassembled WGS sequence"/>
</dbReference>
<feature type="region of interest" description="Disordered" evidence="1">
    <location>
        <begin position="119"/>
        <end position="141"/>
    </location>
</feature>
<dbReference type="PANTHER" id="PTHR40422">
    <property type="entry name" value="TRANSLATION MACHINERY-ASSOCIATED PROTEIN 17"/>
    <property type="match status" value="1"/>
</dbReference>
<dbReference type="InterPro" id="IPR038966">
    <property type="entry name" value="TMA17"/>
</dbReference>
<dbReference type="AlphaFoldDB" id="A0A8H2VKG7"/>
<dbReference type="GO" id="GO:0030674">
    <property type="term" value="F:protein-macromolecule adaptor activity"/>
    <property type="evidence" value="ECO:0007669"/>
    <property type="project" value="TreeGrafter"/>
</dbReference>
<proteinExistence type="predicted"/>